<organism evidence="6 8">
    <name type="scientific">Diaphorina citri</name>
    <name type="common">Asian citrus psyllid</name>
    <dbReference type="NCBI Taxonomy" id="121845"/>
    <lineage>
        <taxon>Eukaryota</taxon>
        <taxon>Metazoa</taxon>
        <taxon>Ecdysozoa</taxon>
        <taxon>Arthropoda</taxon>
        <taxon>Hexapoda</taxon>
        <taxon>Insecta</taxon>
        <taxon>Pterygota</taxon>
        <taxon>Neoptera</taxon>
        <taxon>Paraneoptera</taxon>
        <taxon>Hemiptera</taxon>
        <taxon>Sternorrhyncha</taxon>
        <taxon>Psylloidea</taxon>
        <taxon>Psyllidae</taxon>
        <taxon>Diaphorininae</taxon>
        <taxon>Diaphorina</taxon>
    </lineage>
</organism>
<dbReference type="EC" id="3.1.1.29" evidence="1"/>
<keyword evidence="5" id="KW-0812">Transmembrane</keyword>
<evidence type="ECO:0000313" key="7">
    <source>
        <dbReference type="RefSeq" id="XP_026681382.1"/>
    </source>
</evidence>
<dbReference type="KEGG" id="dci:113468572"/>
<dbReference type="Pfam" id="PF01981">
    <property type="entry name" value="PTH2"/>
    <property type="match status" value="1"/>
</dbReference>
<feature type="transmembrane region" description="Helical" evidence="5">
    <location>
        <begin position="6"/>
        <end position="24"/>
    </location>
</feature>
<dbReference type="RefSeq" id="XP_026681382.1">
    <property type="nucleotide sequence ID" value="XM_026825581.1"/>
</dbReference>
<dbReference type="GO" id="GO:0004045">
    <property type="term" value="F:peptidyl-tRNA hydrolase activity"/>
    <property type="evidence" value="ECO:0007669"/>
    <property type="project" value="UniProtKB-EC"/>
</dbReference>
<dbReference type="PaxDb" id="121845-A0A3Q0J357"/>
<dbReference type="SUPFAM" id="SSF102462">
    <property type="entry name" value="Peptidyl-tRNA hydrolase II"/>
    <property type="match status" value="1"/>
</dbReference>
<evidence type="ECO:0000313" key="6">
    <source>
        <dbReference type="Proteomes" id="UP000079169"/>
    </source>
</evidence>
<evidence type="ECO:0000256" key="4">
    <source>
        <dbReference type="SAM" id="MobiDB-lite"/>
    </source>
</evidence>
<reference evidence="7 8" key="1">
    <citation type="submission" date="2025-04" db="UniProtKB">
        <authorList>
            <consortium name="RefSeq"/>
        </authorList>
    </citation>
    <scope>IDENTIFICATION</scope>
</reference>
<protein>
    <recommendedName>
        <fullName evidence="1">peptidyl-tRNA hydrolase</fullName>
        <ecNumber evidence="1">3.1.1.29</ecNumber>
    </recommendedName>
</protein>
<feature type="region of interest" description="Disordered" evidence="4">
    <location>
        <begin position="72"/>
        <end position="91"/>
    </location>
</feature>
<dbReference type="GeneID" id="113468572"/>
<proteinExistence type="predicted"/>
<evidence type="ECO:0000256" key="2">
    <source>
        <dbReference type="ARBA" id="ARBA00022801"/>
    </source>
</evidence>
<dbReference type="RefSeq" id="XP_026681383.1">
    <property type="nucleotide sequence ID" value="XM_026825582.1"/>
</dbReference>
<feature type="region of interest" description="Disordered" evidence="4">
    <location>
        <begin position="29"/>
        <end position="64"/>
    </location>
</feature>
<evidence type="ECO:0000256" key="3">
    <source>
        <dbReference type="ARBA" id="ARBA00048707"/>
    </source>
</evidence>
<dbReference type="InterPro" id="IPR002833">
    <property type="entry name" value="PTH2"/>
</dbReference>
<keyword evidence="5" id="KW-0472">Membrane</keyword>
<comment type="catalytic activity">
    <reaction evidence="3">
        <text>an N-acyl-L-alpha-aminoacyl-tRNA + H2O = an N-acyl-L-amino acid + a tRNA + H(+)</text>
        <dbReference type="Rhea" id="RHEA:54448"/>
        <dbReference type="Rhea" id="RHEA-COMP:10123"/>
        <dbReference type="Rhea" id="RHEA-COMP:13883"/>
        <dbReference type="ChEBI" id="CHEBI:15377"/>
        <dbReference type="ChEBI" id="CHEBI:15378"/>
        <dbReference type="ChEBI" id="CHEBI:59874"/>
        <dbReference type="ChEBI" id="CHEBI:78442"/>
        <dbReference type="ChEBI" id="CHEBI:138191"/>
        <dbReference type="EC" id="3.1.1.29"/>
    </reaction>
</comment>
<dbReference type="Proteomes" id="UP000079169">
    <property type="component" value="Unplaced"/>
</dbReference>
<keyword evidence="6" id="KW-1185">Reference proteome</keyword>
<dbReference type="AlphaFoldDB" id="A0A3Q0J357"/>
<gene>
    <name evidence="7 8" type="primary">LOC113468572</name>
</gene>
<keyword evidence="2" id="KW-0378">Hydrolase</keyword>
<evidence type="ECO:0000256" key="1">
    <source>
        <dbReference type="ARBA" id="ARBA00013260"/>
    </source>
</evidence>
<keyword evidence="5" id="KW-1133">Transmembrane helix</keyword>
<name>A0A3Q0J357_DIACI</name>
<evidence type="ECO:0000313" key="8">
    <source>
        <dbReference type="RefSeq" id="XP_026681383.1"/>
    </source>
</evidence>
<dbReference type="Gene3D" id="3.40.1490.10">
    <property type="entry name" value="Bit1"/>
    <property type="match status" value="1"/>
</dbReference>
<sequence length="216" mass="24457">METQMIVMISASIAALVIAGYYAYQKYYSDDNPDDDDIENDPPPTAENSNEQYQEPEETKEAANLECQVSNEECSEVSQKESEIEAPPTQTWKDLKGNDLQISVVLTTSYCSKYFEDMATRATLAMMCLNRKCAQNHLEQSLNEWTRQGSHKQIFRIDTFSELNELHKQVVSEGYNQVLLEDECGLPCVVAVGPTICKKIRKLTADLEMVADTFDK</sequence>
<accession>A0A3Q0J357</accession>
<evidence type="ECO:0000256" key="5">
    <source>
        <dbReference type="SAM" id="Phobius"/>
    </source>
</evidence>
<dbReference type="InterPro" id="IPR023476">
    <property type="entry name" value="Pep_tRNA_hydro_II_dom_sf"/>
</dbReference>
<feature type="compositionally biased region" description="Acidic residues" evidence="4">
    <location>
        <begin position="31"/>
        <end position="40"/>
    </location>
</feature>